<reference evidence="2 3" key="1">
    <citation type="submission" date="2016-04" db="EMBL/GenBank/DDBJ databases">
        <title>Complete genome seqeunce of Leptospira alstonii serovar Room22.</title>
        <authorList>
            <person name="Nally J.E."/>
            <person name="Bayles D.O."/>
            <person name="Hurley D."/>
            <person name="Fanning S."/>
            <person name="McMahon B.J."/>
            <person name="Arent Z."/>
        </authorList>
    </citation>
    <scope>NUCLEOTIDE SEQUENCE [LARGE SCALE GENOMIC DNA]</scope>
    <source>
        <strain evidence="2 3">GWTS #1</strain>
    </source>
</reference>
<evidence type="ECO:0000313" key="3">
    <source>
        <dbReference type="Proteomes" id="UP000094197"/>
    </source>
</evidence>
<proteinExistence type="predicted"/>
<organism evidence="2 3">
    <name type="scientific">Leptospira tipperaryensis</name>
    <dbReference type="NCBI Taxonomy" id="2564040"/>
    <lineage>
        <taxon>Bacteria</taxon>
        <taxon>Pseudomonadati</taxon>
        <taxon>Spirochaetota</taxon>
        <taxon>Spirochaetia</taxon>
        <taxon>Leptospirales</taxon>
        <taxon>Leptospiraceae</taxon>
        <taxon>Leptospira</taxon>
    </lineage>
</organism>
<keyword evidence="3" id="KW-1185">Reference proteome</keyword>
<sequence length="89" mass="10321">MKRNFVFAQSRKNLFKKSLNTDFNVCSNSIFDVFLGRNVKKISFARRPVLTDGFLFSKDSLEKSKPGRKPERKGPKLDGFFHPGTFKKF</sequence>
<name>A0A1D7UVZ0_9LEPT</name>
<dbReference type="Proteomes" id="UP000094197">
    <property type="component" value="Chromosome 1"/>
</dbReference>
<dbReference type="AlphaFoldDB" id="A0A1D7UVZ0"/>
<feature type="compositionally biased region" description="Basic and acidic residues" evidence="1">
    <location>
        <begin position="61"/>
        <end position="76"/>
    </location>
</feature>
<accession>A0A1D7UVZ0</accession>
<gene>
    <name evidence="2" type="ORF">A0128_07795</name>
</gene>
<protein>
    <submittedName>
        <fullName evidence="2">Uncharacterized protein</fullName>
    </submittedName>
</protein>
<dbReference type="EMBL" id="CP015217">
    <property type="protein sequence ID" value="AOP33752.1"/>
    <property type="molecule type" value="Genomic_DNA"/>
</dbReference>
<evidence type="ECO:0000256" key="1">
    <source>
        <dbReference type="SAM" id="MobiDB-lite"/>
    </source>
</evidence>
<feature type="region of interest" description="Disordered" evidence="1">
    <location>
        <begin position="61"/>
        <end position="89"/>
    </location>
</feature>
<evidence type="ECO:0000313" key="2">
    <source>
        <dbReference type="EMBL" id="AOP33752.1"/>
    </source>
</evidence>
<dbReference type="KEGG" id="laj:A0128_07795"/>